<evidence type="ECO:0000313" key="5">
    <source>
        <dbReference type="EMBL" id="RTE10881.1"/>
    </source>
</evidence>
<keyword evidence="2" id="KW-0378">Hydrolase</keyword>
<dbReference type="PANTHER" id="PTHR43695">
    <property type="entry name" value="PUTATIVE (AFU_ORTHOLOGUE AFUA_2G17250)-RELATED"/>
    <property type="match status" value="1"/>
</dbReference>
<evidence type="ECO:0000313" key="6">
    <source>
        <dbReference type="Proteomes" id="UP000276128"/>
    </source>
</evidence>
<reference evidence="5 6" key="1">
    <citation type="submission" date="2018-12" db="EMBL/GenBank/DDBJ databases">
        <title>Bacillus ochoae sp. nov., Paenibacillus whitsoniae sp. nov., Paenibacillus spiritus sp. nov. Isolated from the Mars Exploration Rover during spacecraft assembly.</title>
        <authorList>
            <person name="Seuylemezian A."/>
            <person name="Vaishampayan P."/>
        </authorList>
    </citation>
    <scope>NUCLEOTIDE SEQUENCE [LARGE SCALE GENOMIC DNA]</scope>
    <source>
        <strain evidence="5 6">MER 54</strain>
    </source>
</reference>
<accession>A0A3S0A6Q4</accession>
<dbReference type="InterPro" id="IPR005084">
    <property type="entry name" value="CBM6"/>
</dbReference>
<feature type="domain" description="CBM6" evidence="4">
    <location>
        <begin position="32"/>
        <end position="164"/>
    </location>
</feature>
<proteinExistence type="inferred from homology"/>
<evidence type="ECO:0000256" key="2">
    <source>
        <dbReference type="ARBA" id="ARBA00022801"/>
    </source>
</evidence>
<dbReference type="RefSeq" id="WP_126140344.1">
    <property type="nucleotide sequence ID" value="NZ_RXHU01000015.1"/>
</dbReference>
<evidence type="ECO:0000259" key="4">
    <source>
        <dbReference type="PROSITE" id="PS51175"/>
    </source>
</evidence>
<dbReference type="Pfam" id="PF13472">
    <property type="entry name" value="Lipase_GDSL_2"/>
    <property type="match status" value="1"/>
</dbReference>
<dbReference type="SUPFAM" id="SSF52266">
    <property type="entry name" value="SGNH hydrolase"/>
    <property type="match status" value="1"/>
</dbReference>
<dbReference type="InterPro" id="IPR037459">
    <property type="entry name" value="RhgT-like"/>
</dbReference>
<feature type="domain" description="CBM6" evidence="4">
    <location>
        <begin position="168"/>
        <end position="300"/>
    </location>
</feature>
<dbReference type="PANTHER" id="PTHR43695:SF1">
    <property type="entry name" value="RHAMNOGALACTURONAN ACETYLESTERASE"/>
    <property type="match status" value="1"/>
</dbReference>
<dbReference type="InterPro" id="IPR013830">
    <property type="entry name" value="SGNH_hydro"/>
</dbReference>
<organism evidence="5 6">
    <name type="scientific">Paenibacillus whitsoniae</name>
    <dbReference type="NCBI Taxonomy" id="2496558"/>
    <lineage>
        <taxon>Bacteria</taxon>
        <taxon>Bacillati</taxon>
        <taxon>Bacillota</taxon>
        <taxon>Bacilli</taxon>
        <taxon>Bacillales</taxon>
        <taxon>Paenibacillaceae</taxon>
        <taxon>Paenibacillus</taxon>
    </lineage>
</organism>
<dbReference type="Proteomes" id="UP000276128">
    <property type="component" value="Unassembled WGS sequence"/>
</dbReference>
<evidence type="ECO:0000256" key="3">
    <source>
        <dbReference type="SAM" id="SignalP"/>
    </source>
</evidence>
<dbReference type="GO" id="GO:0030246">
    <property type="term" value="F:carbohydrate binding"/>
    <property type="evidence" value="ECO:0007669"/>
    <property type="project" value="InterPro"/>
</dbReference>
<dbReference type="OrthoDB" id="2500405at2"/>
<protein>
    <recommendedName>
        <fullName evidence="4">CBM6 domain-containing protein</fullName>
    </recommendedName>
</protein>
<dbReference type="SUPFAM" id="SSF49785">
    <property type="entry name" value="Galactose-binding domain-like"/>
    <property type="match status" value="3"/>
</dbReference>
<feature type="signal peptide" evidence="3">
    <location>
        <begin position="1"/>
        <end position="27"/>
    </location>
</feature>
<dbReference type="GO" id="GO:0016787">
    <property type="term" value="F:hydrolase activity"/>
    <property type="evidence" value="ECO:0007669"/>
    <property type="project" value="UniProtKB-KW"/>
</dbReference>
<dbReference type="AlphaFoldDB" id="A0A3S0A6Q4"/>
<dbReference type="Gene3D" id="2.60.120.260">
    <property type="entry name" value="Galactose-binding domain-like"/>
    <property type="match status" value="2"/>
</dbReference>
<evidence type="ECO:0000256" key="1">
    <source>
        <dbReference type="ARBA" id="ARBA00008668"/>
    </source>
</evidence>
<dbReference type="PROSITE" id="PS51175">
    <property type="entry name" value="CBM6"/>
    <property type="match status" value="2"/>
</dbReference>
<dbReference type="InterPro" id="IPR036514">
    <property type="entry name" value="SGNH_hydro_sf"/>
</dbReference>
<dbReference type="Gene3D" id="3.40.50.1110">
    <property type="entry name" value="SGNH hydrolase"/>
    <property type="match status" value="1"/>
</dbReference>
<keyword evidence="3" id="KW-0732">Signal</keyword>
<comment type="similarity">
    <text evidence="1">Belongs to the 'GDSL' lipolytic enzyme family.</text>
</comment>
<sequence>MFNLKRVGLISCIVLVLTGTLALSAIASDAPIRFEGENTTSINSGVTTTNVTDPAASGGGYFQTVASTTQGSWVEFTVSVPSTGVYNLDFGYKKNYVRGTTQLTIDGLPQGGSVDQYASSASYTESDLGNVVLSSGNHKFRFNVIGKNASSTSYNFTVDYLQLTLLSTRFEGENSAFTTSGVTTSLVSDAAASGGGYFQTGSSTTTGSWVEYTLNVPATGVYNVNFGYKKNYVRGTTQLAIDGVNQGIAVDQYANTASYVSTNLGNVTLSSGNHTFRFTVTGKNTSSTSYNFTIDYLELMPNFGPAVDPSLMSNVSGTNPINFLSDLAPGNYDITLILGDNASAGSTNVQAEARRTMLGTVATEAGKLSLQNFTVNVREPEGQPTGGSNGEGTPGLNFSLSGIPKLNGIGISPAQNPSMIYLAGDSTMSDWLSNPTTGWGQMLPQYFKIGTSIANYADPGESTVSYLSDNALFNNLISHVNTNDYVLIQFGHNDKTTTKASYQANLKTMITQIKAKGAVPVLITPVVRRLFNEDNLTLSSTALHINEIGVDLPAAMKEVASTNNVQLIDLTAKSKLLIESLGVEASKPIYLTVEKDDNTHFSKYGANEIAKLVLQGMKELNLPQVANLR</sequence>
<dbReference type="EMBL" id="RXHU01000015">
    <property type="protein sequence ID" value="RTE10881.1"/>
    <property type="molecule type" value="Genomic_DNA"/>
</dbReference>
<comment type="caution">
    <text evidence="5">The sequence shown here is derived from an EMBL/GenBank/DDBJ whole genome shotgun (WGS) entry which is preliminary data.</text>
</comment>
<gene>
    <name evidence="5" type="ORF">EJQ19_06365</name>
</gene>
<feature type="chain" id="PRO_5018764674" description="CBM6 domain-containing protein" evidence="3">
    <location>
        <begin position="28"/>
        <end position="629"/>
    </location>
</feature>
<name>A0A3S0A6Q4_9BACL</name>
<keyword evidence="6" id="KW-1185">Reference proteome</keyword>
<dbReference type="InterPro" id="IPR008979">
    <property type="entry name" value="Galactose-bd-like_sf"/>
</dbReference>
<dbReference type="CDD" id="cd01821">
    <property type="entry name" value="Rhamnogalacturan_acetylesterase_like"/>
    <property type="match status" value="1"/>
</dbReference>